<dbReference type="EMBL" id="SZOH01003767">
    <property type="protein sequence ID" value="TKI89247.1"/>
    <property type="molecule type" value="Genomic_DNA"/>
</dbReference>
<evidence type="ECO:0000313" key="10">
    <source>
        <dbReference type="Proteomes" id="UP000308444"/>
    </source>
</evidence>
<dbReference type="PANTHER" id="PTHR43414:SF6">
    <property type="entry name" value="MULTIDRUG RESISTANCE PROTEIN MDTG"/>
    <property type="match status" value="1"/>
</dbReference>
<evidence type="ECO:0000256" key="1">
    <source>
        <dbReference type="ARBA" id="ARBA00004651"/>
    </source>
</evidence>
<evidence type="ECO:0000256" key="3">
    <source>
        <dbReference type="ARBA" id="ARBA00022475"/>
    </source>
</evidence>
<dbReference type="InterPro" id="IPR036259">
    <property type="entry name" value="MFS_trans_sf"/>
</dbReference>
<comment type="caution">
    <text evidence="9">The sequence shown here is derived from an EMBL/GenBank/DDBJ whole genome shotgun (WGS) entry which is preliminary data.</text>
</comment>
<evidence type="ECO:0000313" key="9">
    <source>
        <dbReference type="EMBL" id="TKI89247.1"/>
    </source>
</evidence>
<dbReference type="PROSITE" id="PS50850">
    <property type="entry name" value="MFS"/>
    <property type="match status" value="1"/>
</dbReference>
<dbReference type="InterPro" id="IPR011701">
    <property type="entry name" value="MFS"/>
</dbReference>
<dbReference type="SUPFAM" id="SSF103473">
    <property type="entry name" value="MFS general substrate transporter"/>
    <property type="match status" value="1"/>
</dbReference>
<evidence type="ECO:0000256" key="6">
    <source>
        <dbReference type="ARBA" id="ARBA00023136"/>
    </source>
</evidence>
<keyword evidence="2" id="KW-0813">Transport</keyword>
<keyword evidence="3" id="KW-1003">Cell membrane</keyword>
<proteinExistence type="predicted"/>
<reference evidence="9 10" key="1">
    <citation type="journal article" date="2019" name="Environ. Microbiol.">
        <title>An active ?-lactamase is a part of an orchestrated cell wall stress resistance network of Bacillus subtilis and related rhizosphere species.</title>
        <authorList>
            <person name="Bucher T."/>
            <person name="Keren-Paz A."/>
            <person name="Hausser J."/>
            <person name="Olender T."/>
            <person name="Cytryn E."/>
            <person name="Kolodkin-Gal I."/>
        </authorList>
    </citation>
    <scope>NUCLEOTIDE SEQUENCE [LARGE SCALE GENOMIC DNA]</scope>
    <source>
        <strain evidence="9 10">I32</strain>
    </source>
</reference>
<accession>A0A9X9A184</accession>
<evidence type="ECO:0000256" key="5">
    <source>
        <dbReference type="ARBA" id="ARBA00022989"/>
    </source>
</evidence>
<dbReference type="InterPro" id="IPR020846">
    <property type="entry name" value="MFS_dom"/>
</dbReference>
<dbReference type="InterPro" id="IPR001958">
    <property type="entry name" value="Tet-R_TetA/multi-R_MdtG-like"/>
</dbReference>
<dbReference type="AlphaFoldDB" id="A0A9X9A184"/>
<evidence type="ECO:0000256" key="2">
    <source>
        <dbReference type="ARBA" id="ARBA00022448"/>
    </source>
</evidence>
<evidence type="ECO:0000256" key="4">
    <source>
        <dbReference type="ARBA" id="ARBA00022692"/>
    </source>
</evidence>
<keyword evidence="6 7" id="KW-0472">Membrane</keyword>
<organism evidence="9 10">
    <name type="scientific">Bacillus cereus</name>
    <dbReference type="NCBI Taxonomy" id="1396"/>
    <lineage>
        <taxon>Bacteria</taxon>
        <taxon>Bacillati</taxon>
        <taxon>Bacillota</taxon>
        <taxon>Bacilli</taxon>
        <taxon>Bacillales</taxon>
        <taxon>Bacillaceae</taxon>
        <taxon>Bacillus</taxon>
        <taxon>Bacillus cereus group</taxon>
    </lineage>
</organism>
<feature type="domain" description="Major facilitator superfamily (MFS) profile" evidence="8">
    <location>
        <begin position="1"/>
        <end position="139"/>
    </location>
</feature>
<comment type="subcellular location">
    <subcellularLocation>
        <location evidence="1">Cell membrane</location>
        <topology evidence="1">Multi-pass membrane protein</topology>
    </subcellularLocation>
</comment>
<dbReference type="Gene3D" id="1.20.1250.20">
    <property type="entry name" value="MFS general substrate transporter like domains"/>
    <property type="match status" value="1"/>
</dbReference>
<dbReference type="Pfam" id="PF07690">
    <property type="entry name" value="MFS_1"/>
    <property type="match status" value="1"/>
</dbReference>
<dbReference type="Proteomes" id="UP000308444">
    <property type="component" value="Unassembled WGS sequence"/>
</dbReference>
<feature type="non-terminal residue" evidence="9">
    <location>
        <position position="139"/>
    </location>
</feature>
<dbReference type="GO" id="GO:0022857">
    <property type="term" value="F:transmembrane transporter activity"/>
    <property type="evidence" value="ECO:0007669"/>
    <property type="project" value="InterPro"/>
</dbReference>
<feature type="transmembrane region" description="Helical" evidence="7">
    <location>
        <begin position="20"/>
        <end position="44"/>
    </location>
</feature>
<evidence type="ECO:0000256" key="7">
    <source>
        <dbReference type="SAM" id="Phobius"/>
    </source>
</evidence>
<dbReference type="PANTHER" id="PTHR43414">
    <property type="entry name" value="MULTIDRUG RESISTANCE PROTEIN MDTG"/>
    <property type="match status" value="1"/>
</dbReference>
<keyword evidence="5 7" id="KW-1133">Transmembrane helix</keyword>
<feature type="transmembrane region" description="Helical" evidence="7">
    <location>
        <begin position="56"/>
        <end position="74"/>
    </location>
</feature>
<sequence length="139" mass="14711">MSVQPIVTLYVKNLVGPHTAHIETIAGAVMSATGLAVILAAPRLGRLSDHIGPQKTLVVALFAAGIIFIPQAFVTSAWQLLILRFLLGIAQAGLLPSVQTLLKQHTPTHVTGRIFGYNQSFQFLGNMIGPVLGGQIAAH</sequence>
<evidence type="ECO:0000259" key="8">
    <source>
        <dbReference type="PROSITE" id="PS50850"/>
    </source>
</evidence>
<name>A0A9X9A184_BACCE</name>
<keyword evidence="4 7" id="KW-0812">Transmembrane</keyword>
<gene>
    <name evidence="9" type="ORF">FC695_36325</name>
</gene>
<dbReference type="PRINTS" id="PR01035">
    <property type="entry name" value="TCRTETA"/>
</dbReference>
<dbReference type="GO" id="GO:0005886">
    <property type="term" value="C:plasma membrane"/>
    <property type="evidence" value="ECO:0007669"/>
    <property type="project" value="UniProtKB-SubCell"/>
</dbReference>
<protein>
    <submittedName>
        <fullName evidence="9">Multidrug efflux MFS transporter</fullName>
    </submittedName>
</protein>